<gene>
    <name evidence="1" type="ORF">CS01_052</name>
</gene>
<keyword evidence="2" id="KW-1185">Reference proteome</keyword>
<dbReference type="Proteomes" id="UP000279491">
    <property type="component" value="Segment"/>
</dbReference>
<proteinExistence type="predicted"/>
<organism evidence="1">
    <name type="scientific">Cronobacter phage CS01</name>
    <dbReference type="NCBI Taxonomy" id="2496544"/>
    <lineage>
        <taxon>Viruses</taxon>
        <taxon>Duplodnaviria</taxon>
        <taxon>Heunggongvirae</taxon>
        <taxon>Uroviricota</taxon>
        <taxon>Caudoviricetes</taxon>
        <taxon>Drexlerviridae</taxon>
        <taxon>Kyungwonvirus</taxon>
        <taxon>Kyungwonvirus CS01</taxon>
    </lineage>
</organism>
<evidence type="ECO:0000313" key="1">
    <source>
        <dbReference type="EMBL" id="AYJ73340.1"/>
    </source>
</evidence>
<sequence>MVMIAVVVAGMRAANVCRFEVIMSKPKVKPIRADQIKNGDWIFVPVRGGGLSKKPWYVAAARRQRILGHIEIFVLHGERYDKPSQRLPVYESEKIFKVI</sequence>
<dbReference type="EMBL" id="MH845412">
    <property type="protein sequence ID" value="AYJ73340.1"/>
    <property type="molecule type" value="Genomic_DNA"/>
</dbReference>
<name>A0A3B8DJJ2_9CAUD</name>
<reference evidence="1" key="1">
    <citation type="submission" date="2018-09" db="EMBL/GenBank/DDBJ databases">
        <title>Genome Analysis and Characterisation of Bacteriophage CS01 Active against Cronobacter sakazakii.</title>
        <authorList>
            <person name="Kim G.-H."/>
            <person name="Kim J."/>
            <person name="Yoon S.-S."/>
        </authorList>
    </citation>
    <scope>NUCLEOTIDE SEQUENCE [LARGE SCALE GENOMIC DNA]</scope>
</reference>
<evidence type="ECO:0000313" key="2">
    <source>
        <dbReference type="Proteomes" id="UP000279491"/>
    </source>
</evidence>
<accession>A0A3B8DJJ2</accession>
<protein>
    <submittedName>
        <fullName evidence="1">Uncharacterized protein</fullName>
    </submittedName>
</protein>